<comment type="caution">
    <text evidence="2">The sequence shown here is derived from an EMBL/GenBank/DDBJ whole genome shotgun (WGS) entry which is preliminary data.</text>
</comment>
<name>A0A428K8T4_9BACT</name>
<reference evidence="2 3" key="1">
    <citation type="submission" date="2018-12" db="EMBL/GenBank/DDBJ databases">
        <authorList>
            <person name="Feng G."/>
            <person name="Zhu H."/>
        </authorList>
    </citation>
    <scope>NUCLEOTIDE SEQUENCE [LARGE SCALE GENOMIC DNA]</scope>
    <source>
        <strain evidence="2 3">LMG 26000</strain>
    </source>
</reference>
<sequence>MADYAFHTDEFGIDDTGIHLLRNRFRYQSFRYEEIRQMHVGEGPDIQNWAVVLAFGVALLAAGLWGCYALYWFFTQGEGSIDYRLVVVPFFPLVLGVLAVVSALRRTVVLEIQDHHRKRRVSLREVERNGRLPQLLTYLANRHETLDVAPAVHRCWQEA</sequence>
<keyword evidence="3" id="KW-1185">Reference proteome</keyword>
<dbReference type="EMBL" id="RWIU01000004">
    <property type="protein sequence ID" value="RSK42862.1"/>
    <property type="molecule type" value="Genomic_DNA"/>
</dbReference>
<organism evidence="2 3">
    <name type="scientific">Hymenobacter perfusus</name>
    <dbReference type="NCBI Taxonomy" id="1236770"/>
    <lineage>
        <taxon>Bacteria</taxon>
        <taxon>Pseudomonadati</taxon>
        <taxon>Bacteroidota</taxon>
        <taxon>Cytophagia</taxon>
        <taxon>Cytophagales</taxon>
        <taxon>Hymenobacteraceae</taxon>
        <taxon>Hymenobacter</taxon>
    </lineage>
</organism>
<evidence type="ECO:0000313" key="3">
    <source>
        <dbReference type="Proteomes" id="UP000270291"/>
    </source>
</evidence>
<evidence type="ECO:0000256" key="1">
    <source>
        <dbReference type="SAM" id="Phobius"/>
    </source>
</evidence>
<dbReference type="AlphaFoldDB" id="A0A428K8T4"/>
<dbReference type="RefSeq" id="WP_125438794.1">
    <property type="nucleotide sequence ID" value="NZ_RWIU01000004.1"/>
</dbReference>
<keyword evidence="1" id="KW-0812">Transmembrane</keyword>
<feature type="transmembrane region" description="Helical" evidence="1">
    <location>
        <begin position="85"/>
        <end position="104"/>
    </location>
</feature>
<accession>A0A428K8T4</accession>
<evidence type="ECO:0000313" key="2">
    <source>
        <dbReference type="EMBL" id="RSK42862.1"/>
    </source>
</evidence>
<feature type="transmembrane region" description="Helical" evidence="1">
    <location>
        <begin position="49"/>
        <end position="73"/>
    </location>
</feature>
<proteinExistence type="predicted"/>
<protein>
    <submittedName>
        <fullName evidence="2">Uncharacterized protein</fullName>
    </submittedName>
</protein>
<gene>
    <name evidence="2" type="ORF">EI293_13770</name>
</gene>
<keyword evidence="1" id="KW-1133">Transmembrane helix</keyword>
<dbReference type="OrthoDB" id="851453at2"/>
<dbReference type="Proteomes" id="UP000270291">
    <property type="component" value="Unassembled WGS sequence"/>
</dbReference>
<keyword evidence="1" id="KW-0472">Membrane</keyword>